<comment type="pathway">
    <text evidence="6">Cofactor biosynthesis; NAD(+) biosynthesis; iminoaspartate from L-aspartate (dehydrogenase route): step 1/1.</text>
</comment>
<evidence type="ECO:0000256" key="4">
    <source>
        <dbReference type="ARBA" id="ARBA00023002"/>
    </source>
</evidence>
<dbReference type="PANTHER" id="PTHR31873:SF6">
    <property type="entry name" value="ASPARTATE DEHYDROGENASE DOMAIN-CONTAINING PROTEIN"/>
    <property type="match status" value="1"/>
</dbReference>
<protein>
    <recommendedName>
        <fullName evidence="6">L-aspartate dehydrogenase</fullName>
        <ecNumber evidence="6">1.4.1.21</ecNumber>
    </recommendedName>
</protein>
<dbReference type="HAMAP" id="MF_01265">
    <property type="entry name" value="NadX"/>
    <property type="match status" value="1"/>
</dbReference>
<dbReference type="SUPFAM" id="SSF51735">
    <property type="entry name" value="NAD(P)-binding Rossmann-fold domains"/>
    <property type="match status" value="1"/>
</dbReference>
<evidence type="ECO:0000259" key="8">
    <source>
        <dbReference type="Pfam" id="PF03447"/>
    </source>
</evidence>
<dbReference type="InterPro" id="IPR036291">
    <property type="entry name" value="NAD(P)-bd_dom_sf"/>
</dbReference>
<evidence type="ECO:0000256" key="5">
    <source>
        <dbReference type="ARBA" id="ARBA00023027"/>
    </source>
</evidence>
<dbReference type="InterPro" id="IPR020626">
    <property type="entry name" value="Asp_DH_prok"/>
</dbReference>
<organism evidence="9">
    <name type="scientific">Thermofilum pendens</name>
    <dbReference type="NCBI Taxonomy" id="2269"/>
    <lineage>
        <taxon>Archaea</taxon>
        <taxon>Thermoproteota</taxon>
        <taxon>Thermoprotei</taxon>
        <taxon>Thermofilales</taxon>
        <taxon>Thermofilaceae</taxon>
        <taxon>Thermofilum</taxon>
    </lineage>
</organism>
<dbReference type="NCBIfam" id="TIGR03855">
    <property type="entry name" value="NAD_NadX"/>
    <property type="match status" value="1"/>
</dbReference>
<dbReference type="PANTHER" id="PTHR31873">
    <property type="entry name" value="L-ASPARTATE DEHYDROGENASE-RELATED"/>
    <property type="match status" value="1"/>
</dbReference>
<comment type="catalytic activity">
    <reaction evidence="6">
        <text>L-aspartate + NADP(+) + H2O = oxaloacetate + NH4(+) + NADPH + H(+)</text>
        <dbReference type="Rhea" id="RHEA:11784"/>
        <dbReference type="ChEBI" id="CHEBI:15377"/>
        <dbReference type="ChEBI" id="CHEBI:15378"/>
        <dbReference type="ChEBI" id="CHEBI:16452"/>
        <dbReference type="ChEBI" id="CHEBI:28938"/>
        <dbReference type="ChEBI" id="CHEBI:29991"/>
        <dbReference type="ChEBI" id="CHEBI:57783"/>
        <dbReference type="ChEBI" id="CHEBI:58349"/>
        <dbReference type="EC" id="1.4.1.21"/>
    </reaction>
</comment>
<dbReference type="GO" id="GO:0050661">
    <property type="term" value="F:NADP binding"/>
    <property type="evidence" value="ECO:0007669"/>
    <property type="project" value="UniProtKB-UniRule"/>
</dbReference>
<evidence type="ECO:0000256" key="2">
    <source>
        <dbReference type="ARBA" id="ARBA00022642"/>
    </source>
</evidence>
<gene>
    <name evidence="6 9" type="primary">nadX</name>
    <name evidence="9" type="ORF">ENV88_05790</name>
</gene>
<dbReference type="InterPro" id="IPR022487">
    <property type="entry name" value="Asp_DH_arc"/>
</dbReference>
<feature type="binding site" evidence="6">
    <location>
        <position position="185"/>
    </location>
    <ligand>
        <name>NAD(+)</name>
        <dbReference type="ChEBI" id="CHEBI:57540"/>
    </ligand>
</feature>
<comment type="similarity">
    <text evidence="1 6">Belongs to the L-aspartate dehydrogenase family.</text>
</comment>
<name>A0A7C3WUD9_THEPE</name>
<feature type="domain" description="Aspartate/homoserine dehydrogenase NAD-binding" evidence="8">
    <location>
        <begin position="2"/>
        <end position="100"/>
    </location>
</feature>
<comment type="miscellaneous">
    <text evidence="6">The iminoaspartate product is unstable in aqueous solution and can decompose to oxaloacetate and ammonia.</text>
</comment>
<reference evidence="9" key="1">
    <citation type="journal article" date="2020" name="mSystems">
        <title>Genome- and Community-Level Interaction Insights into Carbon Utilization and Element Cycling Functions of Hydrothermarchaeota in Hydrothermal Sediment.</title>
        <authorList>
            <person name="Zhou Z."/>
            <person name="Liu Y."/>
            <person name="Xu W."/>
            <person name="Pan J."/>
            <person name="Luo Z.H."/>
            <person name="Li M."/>
        </authorList>
    </citation>
    <scope>NUCLEOTIDE SEQUENCE [LARGE SCALE GENOMIC DNA]</scope>
    <source>
        <strain evidence="9">SpSt-8</strain>
    </source>
</reference>
<keyword evidence="3 6" id="KW-0521">NADP</keyword>
<feature type="binding site" evidence="6">
    <location>
        <position position="117"/>
    </location>
    <ligand>
        <name>NAD(+)</name>
        <dbReference type="ChEBI" id="CHEBI:57540"/>
    </ligand>
</feature>
<dbReference type="GO" id="GO:0033735">
    <property type="term" value="F:aspartate dehydrogenase [NAD(P)+] activity"/>
    <property type="evidence" value="ECO:0007669"/>
    <property type="project" value="UniProtKB-EC"/>
</dbReference>
<comment type="function">
    <text evidence="6">Specifically catalyzes the NAD or NADP-dependent dehydrogenation of L-aspartate to iminoaspartate.</text>
</comment>
<dbReference type="PIRSF" id="PIRSF005227">
    <property type="entry name" value="Asp_dh_NAD_syn"/>
    <property type="match status" value="1"/>
</dbReference>
<proteinExistence type="inferred from homology"/>
<dbReference type="GO" id="GO:0051287">
    <property type="term" value="F:NAD binding"/>
    <property type="evidence" value="ECO:0007669"/>
    <property type="project" value="UniProtKB-UniRule"/>
</dbReference>
<dbReference type="Gene3D" id="3.30.360.10">
    <property type="entry name" value="Dihydrodipicolinate Reductase, domain 2"/>
    <property type="match status" value="1"/>
</dbReference>
<comment type="catalytic activity">
    <reaction evidence="6">
        <text>L-aspartate + NAD(+) + H2O = oxaloacetate + NH4(+) + NADH + H(+)</text>
        <dbReference type="Rhea" id="RHEA:11788"/>
        <dbReference type="ChEBI" id="CHEBI:15377"/>
        <dbReference type="ChEBI" id="CHEBI:15378"/>
        <dbReference type="ChEBI" id="CHEBI:16452"/>
        <dbReference type="ChEBI" id="CHEBI:28938"/>
        <dbReference type="ChEBI" id="CHEBI:29991"/>
        <dbReference type="ChEBI" id="CHEBI:57540"/>
        <dbReference type="ChEBI" id="CHEBI:57945"/>
        <dbReference type="EC" id="1.4.1.21"/>
    </reaction>
</comment>
<keyword evidence="5 6" id="KW-0520">NAD</keyword>
<dbReference type="InterPro" id="IPR005106">
    <property type="entry name" value="Asp/hSer_DH_NAD-bd"/>
</dbReference>
<dbReference type="AlphaFoldDB" id="A0A7C3WUD9"/>
<dbReference type="Gene3D" id="3.40.50.720">
    <property type="entry name" value="NAD(P)-binding Rossmann-like Domain"/>
    <property type="match status" value="1"/>
</dbReference>
<dbReference type="EMBL" id="DTIB01000102">
    <property type="protein sequence ID" value="HGB25525.1"/>
    <property type="molecule type" value="Genomic_DNA"/>
</dbReference>
<feature type="domain" description="Aspartate dehydrogenase" evidence="7">
    <location>
        <begin position="163"/>
        <end position="248"/>
    </location>
</feature>
<evidence type="ECO:0000256" key="6">
    <source>
        <dbReference type="HAMAP-Rule" id="MF_01265"/>
    </source>
</evidence>
<evidence type="ECO:0000259" key="7">
    <source>
        <dbReference type="Pfam" id="PF01958"/>
    </source>
</evidence>
<dbReference type="UniPathway" id="UPA00253">
    <property type="reaction ID" value="UER00456"/>
</dbReference>
<dbReference type="EC" id="1.4.1.21" evidence="6"/>
<keyword evidence="4 6" id="KW-0560">Oxidoreductase</keyword>
<evidence type="ECO:0000256" key="1">
    <source>
        <dbReference type="ARBA" id="ARBA00008331"/>
    </source>
</evidence>
<comment type="caution">
    <text evidence="9">The sequence shown here is derived from an EMBL/GenBank/DDBJ whole genome shotgun (WGS) entry which is preliminary data.</text>
</comment>
<sequence>MGCGAIGSVIAKAVDDGLVDAVLLYLMDVDRSKAERLAASLRRQRPVIASSIEEIARDPRTEVVIEAASQEAVLQYAETLLEAGKELVVLSVGALLRPEARALLARYRGRIHVPSGALGGLDALRAMSLAGVERVELVTRKHPSKLADEPYVRERGLRLEGLDKPLVVFEGSAEEAVRAFPRTLNVAAALALASGAPVRVRVVADPAAHRNIHEYTAVSKAGTLHVRVENIPHPENPRTSYLAALSAVELLRELCGER</sequence>
<evidence type="ECO:0000256" key="3">
    <source>
        <dbReference type="ARBA" id="ARBA00022857"/>
    </source>
</evidence>
<dbReference type="Pfam" id="PF01958">
    <property type="entry name" value="Asp_DH_C"/>
    <property type="match status" value="1"/>
</dbReference>
<dbReference type="GO" id="GO:0009435">
    <property type="term" value="P:NAD+ biosynthetic process"/>
    <property type="evidence" value="ECO:0007669"/>
    <property type="project" value="UniProtKB-UniRule"/>
</dbReference>
<dbReference type="GO" id="GO:0016639">
    <property type="term" value="F:oxidoreductase activity, acting on the CH-NH2 group of donors, NAD or NADP as acceptor"/>
    <property type="evidence" value="ECO:0007669"/>
    <property type="project" value="UniProtKB-UniRule"/>
</dbReference>
<dbReference type="SUPFAM" id="SSF55347">
    <property type="entry name" value="Glyceraldehyde-3-phosphate dehydrogenase-like, C-terminal domain"/>
    <property type="match status" value="1"/>
</dbReference>
<evidence type="ECO:0000313" key="9">
    <source>
        <dbReference type="EMBL" id="HGB25525.1"/>
    </source>
</evidence>
<keyword evidence="2 6" id="KW-0662">Pyridine nucleotide biosynthesis</keyword>
<dbReference type="InterPro" id="IPR002811">
    <property type="entry name" value="Asp_DH"/>
</dbReference>
<dbReference type="InterPro" id="IPR011182">
    <property type="entry name" value="L-Asp_DH"/>
</dbReference>
<feature type="active site" evidence="6">
    <location>
        <position position="213"/>
    </location>
</feature>
<dbReference type="Pfam" id="PF03447">
    <property type="entry name" value="NAD_binding_3"/>
    <property type="match status" value="1"/>
</dbReference>
<accession>A0A7C3WUD9</accession>